<dbReference type="CDD" id="cd11296">
    <property type="entry name" value="O-FucT_like"/>
    <property type="match status" value="1"/>
</dbReference>
<keyword evidence="1" id="KW-0808">Transferase</keyword>
<dbReference type="RefSeq" id="XP_007930199.1">
    <property type="nucleotide sequence ID" value="XM_007932008.1"/>
</dbReference>
<dbReference type="eggNOG" id="ENOG502S5IM">
    <property type="taxonomic scope" value="Eukaryota"/>
</dbReference>
<keyword evidence="3" id="KW-0119">Carbohydrate metabolism</keyword>
<evidence type="ECO:0000313" key="4">
    <source>
        <dbReference type="EMBL" id="EME79496.1"/>
    </source>
</evidence>
<protein>
    <submittedName>
        <fullName evidence="4">Uncharacterized protein</fullName>
    </submittedName>
</protein>
<evidence type="ECO:0000256" key="3">
    <source>
        <dbReference type="ARBA" id="ARBA00023277"/>
    </source>
</evidence>
<dbReference type="EMBL" id="KB446562">
    <property type="protein sequence ID" value="EME79496.1"/>
    <property type="molecule type" value="Genomic_DNA"/>
</dbReference>
<dbReference type="Gene3D" id="3.40.50.11350">
    <property type="match status" value="1"/>
</dbReference>
<keyword evidence="2" id="KW-0294">Fucose metabolism</keyword>
<accession>M3A4F5</accession>
<sequence length="338" mass="38530">MLPGMASRASDDLANVWATRSPFEAFFDDEWFLKILGDACPDMAVYRHEEGMEMVQALEGKWVPRSRRVDEEKENSREALRQSLDGFLKENKGFDKEGLNLVNVERTLWDVDTRAGLQVRELRRNFGQMLRIKPGVRRLAAVVVQNLEARYGLNIEIDPRDAIPNDAFFGAHLRTEADAKAVGWVDGAMNFENQTDSYIREAVKSGLGIMYVASGNATDLERFRQKAAMHKPPVTVTSKLELLPANEVAKLKEMSWDQQALVDYEVLLKCSRFGGIVKSSFAYNIAMTRNQWLEDQGRVIDPWRVQHSEVGVAFDDGLSRIIGRDEFHEHRIPRGMWP</sequence>
<evidence type="ECO:0000313" key="5">
    <source>
        <dbReference type="Proteomes" id="UP000016932"/>
    </source>
</evidence>
<organism evidence="4 5">
    <name type="scientific">Pseudocercospora fijiensis (strain CIRAD86)</name>
    <name type="common">Black leaf streak disease fungus</name>
    <name type="synonym">Mycosphaerella fijiensis</name>
    <dbReference type="NCBI Taxonomy" id="383855"/>
    <lineage>
        <taxon>Eukaryota</taxon>
        <taxon>Fungi</taxon>
        <taxon>Dikarya</taxon>
        <taxon>Ascomycota</taxon>
        <taxon>Pezizomycotina</taxon>
        <taxon>Dothideomycetes</taxon>
        <taxon>Dothideomycetidae</taxon>
        <taxon>Mycosphaerellales</taxon>
        <taxon>Mycosphaerellaceae</taxon>
        <taxon>Pseudocercospora</taxon>
    </lineage>
</organism>
<dbReference type="KEGG" id="pfj:MYCFIDRAFT_87327"/>
<evidence type="ECO:0000256" key="2">
    <source>
        <dbReference type="ARBA" id="ARBA00023253"/>
    </source>
</evidence>
<dbReference type="AlphaFoldDB" id="M3A4F5"/>
<reference evidence="4 5" key="1">
    <citation type="journal article" date="2012" name="PLoS Pathog.">
        <title>Diverse lifestyles and strategies of plant pathogenesis encoded in the genomes of eighteen Dothideomycetes fungi.</title>
        <authorList>
            <person name="Ohm R.A."/>
            <person name="Feau N."/>
            <person name="Henrissat B."/>
            <person name="Schoch C.L."/>
            <person name="Horwitz B.A."/>
            <person name="Barry K.W."/>
            <person name="Condon B.J."/>
            <person name="Copeland A.C."/>
            <person name="Dhillon B."/>
            <person name="Glaser F."/>
            <person name="Hesse C.N."/>
            <person name="Kosti I."/>
            <person name="LaButti K."/>
            <person name="Lindquist E.A."/>
            <person name="Lucas S."/>
            <person name="Salamov A.A."/>
            <person name="Bradshaw R.E."/>
            <person name="Ciuffetti L."/>
            <person name="Hamelin R.C."/>
            <person name="Kema G.H.J."/>
            <person name="Lawrence C."/>
            <person name="Scott J.A."/>
            <person name="Spatafora J.W."/>
            <person name="Turgeon B.G."/>
            <person name="de Wit P.J.G.M."/>
            <person name="Zhong S."/>
            <person name="Goodwin S.B."/>
            <person name="Grigoriev I.V."/>
        </authorList>
    </citation>
    <scope>NUCLEOTIDE SEQUENCE [LARGE SCALE GENOMIC DNA]</scope>
    <source>
        <strain evidence="4 5">CIRAD86</strain>
    </source>
</reference>
<dbReference type="InterPro" id="IPR019378">
    <property type="entry name" value="GDP-Fuc_O-FucTrfase"/>
</dbReference>
<dbReference type="GeneID" id="19342568"/>
<name>M3A4F5_PSEFD</name>
<dbReference type="STRING" id="383855.M3A4F5"/>
<dbReference type="GO" id="GO:0016740">
    <property type="term" value="F:transferase activity"/>
    <property type="evidence" value="ECO:0007669"/>
    <property type="project" value="UniProtKB-KW"/>
</dbReference>
<gene>
    <name evidence="4" type="ORF">MYCFIDRAFT_87327</name>
</gene>
<keyword evidence="5" id="KW-1185">Reference proteome</keyword>
<dbReference type="GO" id="GO:0006004">
    <property type="term" value="P:fucose metabolic process"/>
    <property type="evidence" value="ECO:0007669"/>
    <property type="project" value="UniProtKB-KW"/>
</dbReference>
<dbReference type="Pfam" id="PF10250">
    <property type="entry name" value="O-FucT"/>
    <property type="match status" value="1"/>
</dbReference>
<dbReference type="Proteomes" id="UP000016932">
    <property type="component" value="Unassembled WGS sequence"/>
</dbReference>
<evidence type="ECO:0000256" key="1">
    <source>
        <dbReference type="ARBA" id="ARBA00022679"/>
    </source>
</evidence>
<proteinExistence type="predicted"/>
<dbReference type="VEuPathDB" id="FungiDB:MYCFIDRAFT_87327"/>
<dbReference type="HOGENOM" id="CLU_026659_1_0_1"/>
<dbReference type="OrthoDB" id="20368at2759"/>